<dbReference type="AlphaFoldDB" id="A0A8J7FN90"/>
<evidence type="ECO:0000313" key="1">
    <source>
        <dbReference type="EMBL" id="MBE9609796.1"/>
    </source>
</evidence>
<proteinExistence type="predicted"/>
<accession>A0A8J7FN90</accession>
<evidence type="ECO:0000313" key="2">
    <source>
        <dbReference type="Proteomes" id="UP000604481"/>
    </source>
</evidence>
<protein>
    <submittedName>
        <fullName evidence="1">Uncharacterized protein</fullName>
    </submittedName>
</protein>
<gene>
    <name evidence="1" type="ORF">INR99_10580</name>
</gene>
<organism evidence="1 2">
    <name type="scientific">Chitinilyticum piscinae</name>
    <dbReference type="NCBI Taxonomy" id="2866724"/>
    <lineage>
        <taxon>Bacteria</taxon>
        <taxon>Pseudomonadati</taxon>
        <taxon>Pseudomonadota</taxon>
        <taxon>Betaproteobacteria</taxon>
        <taxon>Neisseriales</taxon>
        <taxon>Chitinibacteraceae</taxon>
        <taxon>Chitinilyticum</taxon>
    </lineage>
</organism>
<dbReference type="RefSeq" id="WP_194116317.1">
    <property type="nucleotide sequence ID" value="NZ_JADFUA010000005.1"/>
</dbReference>
<dbReference type="Proteomes" id="UP000604481">
    <property type="component" value="Unassembled WGS sequence"/>
</dbReference>
<sequence length="70" mass="7711">MSGLNIDVNIDKHLNATLVVECPECGHEITHHLKTLTPDSILPCTCGTRIGLSDQHLRRAQSLHTQSIAR</sequence>
<name>A0A8J7FN90_9NEIS</name>
<dbReference type="EMBL" id="JADFUA010000005">
    <property type="protein sequence ID" value="MBE9609796.1"/>
    <property type="molecule type" value="Genomic_DNA"/>
</dbReference>
<comment type="caution">
    <text evidence="1">The sequence shown here is derived from an EMBL/GenBank/DDBJ whole genome shotgun (WGS) entry which is preliminary data.</text>
</comment>
<reference evidence="1 2" key="1">
    <citation type="submission" date="2020-10" db="EMBL/GenBank/DDBJ databases">
        <title>The genome sequence of Chitinilyticum litopenaei 4Y14.</title>
        <authorList>
            <person name="Liu Y."/>
        </authorList>
    </citation>
    <scope>NUCLEOTIDE SEQUENCE [LARGE SCALE GENOMIC DNA]</scope>
    <source>
        <strain evidence="1 2">4Y14</strain>
    </source>
</reference>
<keyword evidence="2" id="KW-1185">Reference proteome</keyword>